<keyword evidence="1" id="KW-0812">Transmembrane</keyword>
<feature type="transmembrane region" description="Helical" evidence="1">
    <location>
        <begin position="84"/>
        <end position="103"/>
    </location>
</feature>
<feature type="transmembrane region" description="Helical" evidence="1">
    <location>
        <begin position="6"/>
        <end position="35"/>
    </location>
</feature>
<name>A0ABV1YXU7_9HYPH</name>
<feature type="transmembrane region" description="Helical" evidence="1">
    <location>
        <begin position="47"/>
        <end position="78"/>
    </location>
</feature>
<dbReference type="RefSeq" id="WP_352557551.1">
    <property type="nucleotide sequence ID" value="NZ_JAMYQB010000006.1"/>
</dbReference>
<keyword evidence="4" id="KW-1185">Reference proteome</keyword>
<feature type="domain" description="Potassium channel" evidence="2">
    <location>
        <begin position="61"/>
        <end position="129"/>
    </location>
</feature>
<dbReference type="Pfam" id="PF07885">
    <property type="entry name" value="Ion_trans_2"/>
    <property type="match status" value="1"/>
</dbReference>
<dbReference type="EMBL" id="JAMYQB010000006">
    <property type="protein sequence ID" value="MER9404489.1"/>
    <property type="molecule type" value="Genomic_DNA"/>
</dbReference>
<organism evidence="3 4">
    <name type="scientific">Mesorhizobium caraganae</name>
    <dbReference type="NCBI Taxonomy" id="483206"/>
    <lineage>
        <taxon>Bacteria</taxon>
        <taxon>Pseudomonadati</taxon>
        <taxon>Pseudomonadota</taxon>
        <taxon>Alphaproteobacteria</taxon>
        <taxon>Hyphomicrobiales</taxon>
        <taxon>Phyllobacteriaceae</taxon>
        <taxon>Mesorhizobium</taxon>
    </lineage>
</organism>
<evidence type="ECO:0000313" key="3">
    <source>
        <dbReference type="EMBL" id="MER9404489.1"/>
    </source>
</evidence>
<dbReference type="SUPFAM" id="SSF81324">
    <property type="entry name" value="Voltage-gated potassium channels"/>
    <property type="match status" value="1"/>
</dbReference>
<feature type="transmembrane region" description="Helical" evidence="1">
    <location>
        <begin position="115"/>
        <end position="135"/>
    </location>
</feature>
<dbReference type="InterPro" id="IPR013099">
    <property type="entry name" value="K_chnl_dom"/>
</dbReference>
<keyword evidence="3" id="KW-0406">Ion transport</keyword>
<comment type="caution">
    <text evidence="3">The sequence shown here is derived from an EMBL/GenBank/DDBJ whole genome shotgun (WGS) entry which is preliminary data.</text>
</comment>
<evidence type="ECO:0000313" key="4">
    <source>
        <dbReference type="Proteomes" id="UP001433071"/>
    </source>
</evidence>
<protein>
    <submittedName>
        <fullName evidence="3">Potassium channel family protein</fullName>
    </submittedName>
</protein>
<keyword evidence="3" id="KW-0407">Ion channel</keyword>
<evidence type="ECO:0000259" key="2">
    <source>
        <dbReference type="Pfam" id="PF07885"/>
    </source>
</evidence>
<reference evidence="3 4" key="1">
    <citation type="journal article" date="2024" name="Proc. Natl. Acad. Sci. U.S.A.">
        <title>The evolutionary genomics of adaptation to stress in wild rhizobium bacteria.</title>
        <authorList>
            <person name="Kehlet-Delgado H."/>
            <person name="Montoya A.P."/>
            <person name="Jensen K.T."/>
            <person name="Wendlandt C.E."/>
            <person name="Dexheimer C."/>
            <person name="Roberts M."/>
            <person name="Torres Martinez L."/>
            <person name="Friesen M.L."/>
            <person name="Griffitts J.S."/>
            <person name="Porter S.S."/>
        </authorList>
    </citation>
    <scope>NUCLEOTIDE SEQUENCE [LARGE SCALE GENOMIC DNA]</scope>
    <source>
        <strain evidence="3 4">M0641</strain>
    </source>
</reference>
<proteinExistence type="predicted"/>
<evidence type="ECO:0000256" key="1">
    <source>
        <dbReference type="SAM" id="Phobius"/>
    </source>
</evidence>
<keyword evidence="1" id="KW-0472">Membrane</keyword>
<dbReference type="Proteomes" id="UP001433071">
    <property type="component" value="Unassembled WGS sequence"/>
</dbReference>
<sequence length="144" mass="15476">MLANLLLAALFDVLTFLVHAAGLIMLTQLIAYLLAHPMLDGSQAEKVVALVVLALGMLVLVCVELALWATGMVAVGAFAEFDTAFYFSTSAFATIGFTDVAPLAKWRLLAAMEGITGFLIMGWSAAYLVTSGIRFGPFERDKHF</sequence>
<dbReference type="Gene3D" id="1.10.287.70">
    <property type="match status" value="1"/>
</dbReference>
<accession>A0ABV1YXU7</accession>
<keyword evidence="3" id="KW-0813">Transport</keyword>
<keyword evidence="1" id="KW-1133">Transmembrane helix</keyword>
<dbReference type="GO" id="GO:0034220">
    <property type="term" value="P:monoatomic ion transmembrane transport"/>
    <property type="evidence" value="ECO:0007669"/>
    <property type="project" value="UniProtKB-KW"/>
</dbReference>
<gene>
    <name evidence="3" type="ORF">NKI36_10555</name>
</gene>